<reference evidence="2 3" key="1">
    <citation type="submission" date="2022-05" db="EMBL/GenBank/DDBJ databases">
        <title>Genome Sequencing of Bee-Associated Microbes.</title>
        <authorList>
            <person name="Dunlap C."/>
        </authorList>
    </citation>
    <scope>NUCLEOTIDE SEQUENCE [LARGE SCALE GENOMIC DNA]</scope>
    <source>
        <strain evidence="2 3">NRRL NRS-1438</strain>
    </source>
</reference>
<evidence type="ECO:0000313" key="2">
    <source>
        <dbReference type="EMBL" id="MCY9519817.1"/>
    </source>
</evidence>
<dbReference type="Pfam" id="PF07098">
    <property type="entry name" value="DUF1360"/>
    <property type="match status" value="1"/>
</dbReference>
<feature type="transmembrane region" description="Helical" evidence="1">
    <location>
        <begin position="84"/>
        <end position="104"/>
    </location>
</feature>
<keyword evidence="1" id="KW-0472">Membrane</keyword>
<organism evidence="2 3">
    <name type="scientific">Paenibacillus apiarius</name>
    <dbReference type="NCBI Taxonomy" id="46240"/>
    <lineage>
        <taxon>Bacteria</taxon>
        <taxon>Bacillati</taxon>
        <taxon>Bacillota</taxon>
        <taxon>Bacilli</taxon>
        <taxon>Bacillales</taxon>
        <taxon>Paenibacillaceae</taxon>
        <taxon>Paenibacillus</taxon>
    </lineage>
</organism>
<comment type="caution">
    <text evidence="2">The sequence shown here is derived from an EMBL/GenBank/DDBJ whole genome shotgun (WGS) entry which is preliminary data.</text>
</comment>
<sequence length="130" mass="14801">MNRTGTFCRTWGELLMWDISWFTFVLLFLASYRLTRLIVFDEITAFLRRPFVEERFHTDETGAIYAVIDEKGGRFHAFMRKLLTCYWCVGVWCAAAVGAAYLLIPDIAYPFVLVLAIAGAAGILESFVKG</sequence>
<dbReference type="RefSeq" id="WP_254912165.1">
    <property type="nucleotide sequence ID" value="NZ_JAMDLV010000001.1"/>
</dbReference>
<name>A0ABT4DR32_9BACL</name>
<accession>A0ABT4DR32</accession>
<dbReference type="InterPro" id="IPR010773">
    <property type="entry name" value="Mycophage_PG1_Gp7"/>
</dbReference>
<dbReference type="EMBL" id="JAMDLW010000010">
    <property type="protein sequence ID" value="MCY9519817.1"/>
    <property type="molecule type" value="Genomic_DNA"/>
</dbReference>
<feature type="transmembrane region" description="Helical" evidence="1">
    <location>
        <begin position="110"/>
        <end position="128"/>
    </location>
</feature>
<feature type="transmembrane region" description="Helical" evidence="1">
    <location>
        <begin position="19"/>
        <end position="39"/>
    </location>
</feature>
<gene>
    <name evidence="2" type="ORF">M5X09_08995</name>
</gene>
<evidence type="ECO:0000256" key="1">
    <source>
        <dbReference type="SAM" id="Phobius"/>
    </source>
</evidence>
<dbReference type="Proteomes" id="UP001207626">
    <property type="component" value="Unassembled WGS sequence"/>
</dbReference>
<keyword evidence="1" id="KW-0812">Transmembrane</keyword>
<keyword evidence="3" id="KW-1185">Reference proteome</keyword>
<keyword evidence="1" id="KW-1133">Transmembrane helix</keyword>
<proteinExistence type="predicted"/>
<evidence type="ECO:0000313" key="3">
    <source>
        <dbReference type="Proteomes" id="UP001207626"/>
    </source>
</evidence>
<protein>
    <submittedName>
        <fullName evidence="2">DUF1360 domain-containing protein</fullName>
    </submittedName>
</protein>